<dbReference type="InterPro" id="IPR050929">
    <property type="entry name" value="PFKA"/>
</dbReference>
<sequence length="405" mass="43993">MGNVLVAQSGGPTVAINASLAGVIEGTLGSRYDKIYGSINGILGIKNDNVIDLTSVVANDPRFLKRLKTTPAMYLGSCRFKLPGVDSNDPIYDSLFDQFKKYDIEAFFYIGGNDSMDTVDKLSAYAAKIDSKIRFVGVPKTVDNDLCVTDHTPGFGSAAKYIATSTMEVIFDAQIYDNPSVTIIEVMGRDAGWLTAATALAKNECCDGPDLIYLPEVPFDRDKFIDDLANLLKEKNNIVVAVSEGIRDAHGEYISAATGTLDNFGHAQLSGAGKTLEYLVKDKLGVKVRSIEVNVLQRAAAHMSSLTDINESEAIGKKAVDIAEEGVTGAMVTMERISNAPYEIKLNYAKIHDIANEAKEVPQDWINPEHNGVTSDMVMYLKPLVIGLPDVEYKDGLPVYVSREN</sequence>
<comment type="caution">
    <text evidence="6">Lacks conserved residue(s) required for the propagation of feature annotation.</text>
</comment>
<dbReference type="GO" id="GO:0046872">
    <property type="term" value="F:metal ion binding"/>
    <property type="evidence" value="ECO:0007669"/>
    <property type="project" value="UniProtKB-KW"/>
</dbReference>
<feature type="binding site" evidence="6">
    <location>
        <position position="11"/>
    </location>
    <ligand>
        <name>diphosphate</name>
        <dbReference type="ChEBI" id="CHEBI:33019"/>
    </ligand>
</feature>
<dbReference type="GO" id="GO:0003872">
    <property type="term" value="F:6-phosphofructokinase activity"/>
    <property type="evidence" value="ECO:0007669"/>
    <property type="project" value="UniProtKB-UniRule"/>
</dbReference>
<dbReference type="Proteomes" id="UP000199428">
    <property type="component" value="Unassembled WGS sequence"/>
</dbReference>
<name>A0A1G5S456_PSEXY</name>
<evidence type="ECO:0000259" key="7">
    <source>
        <dbReference type="Pfam" id="PF00365"/>
    </source>
</evidence>
<comment type="pathway">
    <text evidence="6">Carbohydrate degradation; glycolysis; D-glyceraldehyde 3-phosphate and glycerone phosphate from D-glucose: step 3/4.</text>
</comment>
<dbReference type="InterPro" id="IPR000023">
    <property type="entry name" value="Phosphofructokinase_dom"/>
</dbReference>
<dbReference type="GO" id="GO:0047334">
    <property type="term" value="F:diphosphate-fructose-6-phosphate 1-phosphotransferase activity"/>
    <property type="evidence" value="ECO:0007669"/>
    <property type="project" value="UniProtKB-EC"/>
</dbReference>
<keyword evidence="4 6" id="KW-0418">Kinase</keyword>
<keyword evidence="6" id="KW-0963">Cytoplasm</keyword>
<dbReference type="GO" id="GO:0005737">
    <property type="term" value="C:cytoplasm"/>
    <property type="evidence" value="ECO:0007669"/>
    <property type="project" value="UniProtKB-SubCell"/>
</dbReference>
<dbReference type="PRINTS" id="PR00476">
    <property type="entry name" value="PHFRCTKINASE"/>
</dbReference>
<comment type="subcellular location">
    <subcellularLocation>
        <location evidence="6">Cytoplasm</location>
    </subcellularLocation>
</comment>
<dbReference type="EC" id="2.7.1.90" evidence="6"/>
<dbReference type="GO" id="GO:0006002">
    <property type="term" value="P:fructose 6-phosphate metabolic process"/>
    <property type="evidence" value="ECO:0007669"/>
    <property type="project" value="InterPro"/>
</dbReference>
<dbReference type="NCBIfam" id="NF010675">
    <property type="entry name" value="PRK14072.1"/>
    <property type="match status" value="1"/>
</dbReference>
<evidence type="ECO:0000256" key="3">
    <source>
        <dbReference type="ARBA" id="ARBA00022723"/>
    </source>
</evidence>
<feature type="active site" description="Proton acceptor" evidence="6">
    <location>
        <position position="143"/>
    </location>
</feature>
<accession>A0A1G5S456</accession>
<dbReference type="EMBL" id="FMWK01000013">
    <property type="protein sequence ID" value="SCZ80319.1"/>
    <property type="molecule type" value="Genomic_DNA"/>
</dbReference>
<keyword evidence="3 6" id="KW-0479">Metal-binding</keyword>
<comment type="activity regulation">
    <text evidence="6">Non-allosteric.</text>
</comment>
<feature type="site" description="Important for catalytic activity and substrate specificity; stabilizes the transition state when the phosphoryl donor is PPi; prevents ATP from binding by mimicking the alpha-phosphate group of ATP" evidence="6">
    <location>
        <position position="114"/>
    </location>
</feature>
<evidence type="ECO:0000256" key="4">
    <source>
        <dbReference type="ARBA" id="ARBA00022777"/>
    </source>
</evidence>
<dbReference type="Pfam" id="PF00365">
    <property type="entry name" value="PFK"/>
    <property type="match status" value="1"/>
</dbReference>
<feature type="binding site" evidence="6">
    <location>
        <begin position="141"/>
        <end position="143"/>
    </location>
    <ligand>
        <name>substrate</name>
    </ligand>
</feature>
<dbReference type="PIRSF" id="PIRSF036483">
    <property type="entry name" value="PFK_XF0274"/>
    <property type="match status" value="1"/>
</dbReference>
<evidence type="ECO:0000256" key="2">
    <source>
        <dbReference type="ARBA" id="ARBA00022679"/>
    </source>
</evidence>
<feature type="binding site" evidence="6">
    <location>
        <position position="113"/>
    </location>
    <ligand>
        <name>Mg(2+)</name>
        <dbReference type="ChEBI" id="CHEBI:18420"/>
        <note>catalytic</note>
    </ligand>
</feature>
<feature type="binding site" evidence="6">
    <location>
        <begin position="187"/>
        <end position="189"/>
    </location>
    <ligand>
        <name>substrate</name>
    </ligand>
</feature>
<dbReference type="RefSeq" id="WP_028248082.1">
    <property type="nucleotide sequence ID" value="NZ_FMWK01000013.1"/>
</dbReference>
<dbReference type="HAMAP" id="MF_01978">
    <property type="entry name" value="Phosphofructokinase_II_B2"/>
    <property type="match status" value="1"/>
</dbReference>
<dbReference type="AlphaFoldDB" id="A0A1G5S456"/>
<reference evidence="8 9" key="1">
    <citation type="submission" date="2016-10" db="EMBL/GenBank/DDBJ databases">
        <authorList>
            <person name="de Groot N.N."/>
        </authorList>
    </citation>
    <scope>NUCLEOTIDE SEQUENCE [LARGE SCALE GENOMIC DNA]</scope>
    <source>
        <strain evidence="8 9">DSM 10317</strain>
    </source>
</reference>
<evidence type="ECO:0000256" key="5">
    <source>
        <dbReference type="ARBA" id="ARBA00022842"/>
    </source>
</evidence>
<gene>
    <name evidence="6" type="primary">pfp</name>
    <name evidence="8" type="ORF">SAMN02910350_02232</name>
</gene>
<dbReference type="InterPro" id="IPR035966">
    <property type="entry name" value="PKF_sf"/>
</dbReference>
<evidence type="ECO:0000256" key="1">
    <source>
        <dbReference type="ARBA" id="ARBA00001946"/>
    </source>
</evidence>
<feature type="binding site" evidence="6">
    <location>
        <position position="244"/>
    </location>
    <ligand>
        <name>substrate</name>
    </ligand>
</feature>
<protein>
    <recommendedName>
        <fullName evidence="6">Pyrophosphate--fructose 6-phosphate 1-phosphotransferase</fullName>
        <ecNumber evidence="6">2.7.1.90</ecNumber>
    </recommendedName>
    <alternativeName>
        <fullName evidence="6">6-phosphofructokinase, pyrophosphate dependent</fullName>
    </alternativeName>
    <alternativeName>
        <fullName evidence="6">PPi-dependent phosphofructokinase</fullName>
        <shortName evidence="6">PPi-PFK</shortName>
    </alternativeName>
    <alternativeName>
        <fullName evidence="6">Pyrophosphate-dependent 6-phosphofructose-1-kinase</fullName>
    </alternativeName>
</protein>
<proteinExistence type="inferred from homology"/>
<keyword evidence="6" id="KW-0324">Glycolysis</keyword>
<evidence type="ECO:0000313" key="9">
    <source>
        <dbReference type="Proteomes" id="UP000199428"/>
    </source>
</evidence>
<dbReference type="PANTHER" id="PTHR45770">
    <property type="entry name" value="ATP-DEPENDENT 6-PHOSPHOFRUCTOKINASE 1"/>
    <property type="match status" value="1"/>
</dbReference>
<organism evidence="8 9">
    <name type="scientific">Pseudobutyrivibrio xylanivorans</name>
    <dbReference type="NCBI Taxonomy" id="185007"/>
    <lineage>
        <taxon>Bacteria</taxon>
        <taxon>Bacillati</taxon>
        <taxon>Bacillota</taxon>
        <taxon>Clostridia</taxon>
        <taxon>Lachnospirales</taxon>
        <taxon>Lachnospiraceae</taxon>
        <taxon>Pseudobutyrivibrio</taxon>
    </lineage>
</organism>
<dbReference type="Gene3D" id="3.40.50.460">
    <property type="entry name" value="Phosphofructokinase domain"/>
    <property type="match status" value="1"/>
</dbReference>
<comment type="cofactor">
    <cofactor evidence="1 6">
        <name>Mg(2+)</name>
        <dbReference type="ChEBI" id="CHEBI:18420"/>
    </cofactor>
</comment>
<keyword evidence="5 6" id="KW-0460">Magnesium</keyword>
<comment type="function">
    <text evidence="6">Catalyzes the phosphorylation of D-fructose 6-phosphate, the first committing step of glycolysis. Uses inorganic phosphate (PPi) as phosphoryl donor instead of ATP like common ATP-dependent phosphofructokinases (ATP-PFKs), which renders the reaction reversible, and can thus function both in glycolysis and gluconeogenesis. Consistently, PPi-PFK can replace the enzymes of both the forward (ATP-PFK) and reverse (fructose-bisphosphatase (FBPase)) reactions.</text>
</comment>
<dbReference type="InterPro" id="IPR011404">
    <property type="entry name" value="PPi-PFK"/>
</dbReference>
<feature type="domain" description="Phosphofructokinase" evidence="7">
    <location>
        <begin position="3"/>
        <end position="322"/>
    </location>
</feature>
<dbReference type="SUPFAM" id="SSF53784">
    <property type="entry name" value="Phosphofructokinase"/>
    <property type="match status" value="1"/>
</dbReference>
<keyword evidence="2 6" id="KW-0808">Transferase</keyword>
<dbReference type="Gene3D" id="3.40.50.450">
    <property type="match status" value="1"/>
</dbReference>
<comment type="subunit">
    <text evidence="6">Homodimer.</text>
</comment>
<feature type="site" description="Important for catalytic activity; stabilizes the transition state when the phosphoryl donor is PPi" evidence="6">
    <location>
        <position position="140"/>
    </location>
</feature>
<evidence type="ECO:0000313" key="8">
    <source>
        <dbReference type="EMBL" id="SCZ80319.1"/>
    </source>
</evidence>
<dbReference type="UniPathway" id="UPA00109">
    <property type="reaction ID" value="UER00182"/>
</dbReference>
<comment type="catalytic activity">
    <reaction evidence="6">
        <text>beta-D-fructose 6-phosphate + diphosphate = beta-D-fructose 1,6-bisphosphate + phosphate + H(+)</text>
        <dbReference type="Rhea" id="RHEA:13613"/>
        <dbReference type="ChEBI" id="CHEBI:15378"/>
        <dbReference type="ChEBI" id="CHEBI:32966"/>
        <dbReference type="ChEBI" id="CHEBI:33019"/>
        <dbReference type="ChEBI" id="CHEBI:43474"/>
        <dbReference type="ChEBI" id="CHEBI:57634"/>
        <dbReference type="EC" id="2.7.1.90"/>
    </reaction>
</comment>
<comment type="similarity">
    <text evidence="6">Belongs to the phosphofructokinase type A (PFKA) family. PPi-dependent PFK group II subfamily. Clade 'B2' sub-subfamily.</text>
</comment>
<dbReference type="InterPro" id="IPR022953">
    <property type="entry name" value="ATP_PFK"/>
</dbReference>
<evidence type="ECO:0000256" key="6">
    <source>
        <dbReference type="HAMAP-Rule" id="MF_01978"/>
    </source>
</evidence>